<reference evidence="5 6" key="1">
    <citation type="journal article" date="2016" name="Nat. Commun.">
        <title>Thousands of microbial genomes shed light on interconnected biogeochemical processes in an aquifer system.</title>
        <authorList>
            <person name="Anantharaman K."/>
            <person name="Brown C.T."/>
            <person name="Hug L.A."/>
            <person name="Sharon I."/>
            <person name="Castelle C.J."/>
            <person name="Probst A.J."/>
            <person name="Thomas B.C."/>
            <person name="Singh A."/>
            <person name="Wilkins M.J."/>
            <person name="Karaoz U."/>
            <person name="Brodie E.L."/>
            <person name="Williams K.H."/>
            <person name="Hubbard S.S."/>
            <person name="Banfield J.F."/>
        </authorList>
    </citation>
    <scope>NUCLEOTIDE SEQUENCE [LARGE SCALE GENOMIC DNA]</scope>
</reference>
<gene>
    <name evidence="5" type="ORF">A2290_04900</name>
</gene>
<dbReference type="Pfam" id="PF02801">
    <property type="entry name" value="Ketoacyl-synt_C"/>
    <property type="match status" value="1"/>
</dbReference>
<evidence type="ECO:0000256" key="1">
    <source>
        <dbReference type="ARBA" id="ARBA00008467"/>
    </source>
</evidence>
<dbReference type="InterPro" id="IPR020841">
    <property type="entry name" value="PKS_Beta-ketoAc_synthase_dom"/>
</dbReference>
<dbReference type="Proteomes" id="UP000177905">
    <property type="component" value="Unassembled WGS sequence"/>
</dbReference>
<proteinExistence type="inferred from homology"/>
<dbReference type="EMBL" id="MEUA01000063">
    <property type="protein sequence ID" value="OGC12985.1"/>
    <property type="molecule type" value="Genomic_DNA"/>
</dbReference>
<dbReference type="Gene3D" id="3.40.47.10">
    <property type="match status" value="2"/>
</dbReference>
<comment type="caution">
    <text evidence="5">The sequence shown here is derived from an EMBL/GenBank/DDBJ whole genome shotgun (WGS) entry which is preliminary data.</text>
</comment>
<dbReference type="SMART" id="SM00825">
    <property type="entry name" value="PKS_KS"/>
    <property type="match status" value="1"/>
</dbReference>
<dbReference type="GO" id="GO:0005829">
    <property type="term" value="C:cytosol"/>
    <property type="evidence" value="ECO:0007669"/>
    <property type="project" value="TreeGrafter"/>
</dbReference>
<dbReference type="AlphaFoldDB" id="A0A1F4RXS9"/>
<evidence type="ECO:0000313" key="6">
    <source>
        <dbReference type="Proteomes" id="UP000177905"/>
    </source>
</evidence>
<dbReference type="InterPro" id="IPR000794">
    <property type="entry name" value="Beta-ketoacyl_synthase"/>
</dbReference>
<dbReference type="GO" id="GO:0006633">
    <property type="term" value="P:fatty acid biosynthetic process"/>
    <property type="evidence" value="ECO:0007669"/>
    <property type="project" value="TreeGrafter"/>
</dbReference>
<evidence type="ECO:0000313" key="5">
    <source>
        <dbReference type="EMBL" id="OGC12985.1"/>
    </source>
</evidence>
<organism evidence="5 6">
    <name type="scientific">candidate division WOR-1 bacterium RIFOXYB2_FULL_36_35</name>
    <dbReference type="NCBI Taxonomy" id="1802578"/>
    <lineage>
        <taxon>Bacteria</taxon>
        <taxon>Bacillati</taxon>
        <taxon>Saganbacteria</taxon>
    </lineage>
</organism>
<dbReference type="InterPro" id="IPR014030">
    <property type="entry name" value="Ketoacyl_synth_N"/>
</dbReference>
<feature type="domain" description="Ketosynthase family 3 (KS3)" evidence="4">
    <location>
        <begin position="3"/>
        <end position="409"/>
    </location>
</feature>
<dbReference type="InterPro" id="IPR016039">
    <property type="entry name" value="Thiolase-like"/>
</dbReference>
<comment type="similarity">
    <text evidence="1 3">Belongs to the thiolase-like superfamily. Beta-ketoacyl-ACP synthases family.</text>
</comment>
<dbReference type="SUPFAM" id="SSF53901">
    <property type="entry name" value="Thiolase-like"/>
    <property type="match status" value="2"/>
</dbReference>
<dbReference type="PANTHER" id="PTHR11712:SF336">
    <property type="entry name" value="3-OXOACYL-[ACYL-CARRIER-PROTEIN] SYNTHASE, MITOCHONDRIAL"/>
    <property type="match status" value="1"/>
</dbReference>
<evidence type="ECO:0000256" key="2">
    <source>
        <dbReference type="ARBA" id="ARBA00022679"/>
    </source>
</evidence>
<dbReference type="Pfam" id="PF00109">
    <property type="entry name" value="ketoacyl-synt"/>
    <property type="match status" value="1"/>
</dbReference>
<keyword evidence="2 3" id="KW-0808">Transferase</keyword>
<dbReference type="PROSITE" id="PS52004">
    <property type="entry name" value="KS3_2"/>
    <property type="match status" value="1"/>
</dbReference>
<dbReference type="InterPro" id="IPR014031">
    <property type="entry name" value="Ketoacyl_synth_C"/>
</dbReference>
<dbReference type="CDD" id="cd00834">
    <property type="entry name" value="KAS_I_II"/>
    <property type="match status" value="1"/>
</dbReference>
<protein>
    <recommendedName>
        <fullName evidence="4">Ketosynthase family 3 (KS3) domain-containing protein</fullName>
    </recommendedName>
</protein>
<evidence type="ECO:0000256" key="3">
    <source>
        <dbReference type="RuleBase" id="RU003694"/>
    </source>
</evidence>
<evidence type="ECO:0000259" key="4">
    <source>
        <dbReference type="PROSITE" id="PS52004"/>
    </source>
</evidence>
<dbReference type="GO" id="GO:0004315">
    <property type="term" value="F:3-oxoacyl-[acyl-carrier-protein] synthase activity"/>
    <property type="evidence" value="ECO:0007669"/>
    <property type="project" value="TreeGrafter"/>
</dbReference>
<dbReference type="PANTHER" id="PTHR11712">
    <property type="entry name" value="POLYKETIDE SYNTHASE-RELATED"/>
    <property type="match status" value="1"/>
</dbReference>
<name>A0A1F4RXS9_UNCSA</name>
<accession>A0A1F4RXS9</accession>
<sequence>MNSRRIVISGLGIIAPTGIGKNGFWNGISQGQSFVSTITSFDPSNLSSQIAAEAKAFDPSKYLSLKDVKKVGRANHFAVAGAMEAIADGAFTIKDSELKDIAVIIGTNCGGVSFGEEEMKKFYSAEQKRMSTYTVTGTFSGGITGDVSIALNIKGPSFTVSSGLTSGSDSLILALQMIKSGIIKTAFAGGVEACITPGILTSLCQMGSISTSKNSDPQKASCPFSLNRDGFVLGEGGWIFILEELNHAIERGAHIYAEITGYGINCAPNNKNNRTKEVSDTIKLALKESNLNKEEINYICAHGISTISDDVVETKAIKEVFEEKAYKLPISSIKSMIGYPLGAGGSANVASSILALENDFIPPTINFDIPDPDCDLNYTPNNGIPLKITTVLSLSLGLNSGCSVIILKKYKC</sequence>